<evidence type="ECO:0000256" key="1">
    <source>
        <dbReference type="SAM" id="Phobius"/>
    </source>
</evidence>
<keyword evidence="1" id="KW-0812">Transmembrane</keyword>
<sequence>MDRNHESQQPLPAHRRRILTLLGFAGHAYLILPVAFLIAFFGLSAADRAQIADMTPHAAAMLLPASEHPLLPLDAFSGQDLMFYQAGSPVYRTLVARDSRWQLLGKQGKVAEEPGCTRVYPGYPDRRQC</sequence>
<dbReference type="EMBL" id="JBDQQU010000011">
    <property type="protein sequence ID" value="MEO3955325.1"/>
    <property type="molecule type" value="Genomic_DNA"/>
</dbReference>
<keyword evidence="1" id="KW-0472">Membrane</keyword>
<dbReference type="Proteomes" id="UP001438292">
    <property type="component" value="Unassembled WGS sequence"/>
</dbReference>
<keyword evidence="1" id="KW-1133">Transmembrane helix</keyword>
<name>A0ABV0H5F2_9NEIS</name>
<proteinExistence type="predicted"/>
<dbReference type="RefSeq" id="WP_260455251.1">
    <property type="nucleotide sequence ID" value="NZ_JBDJHV010000021.1"/>
</dbReference>
<evidence type="ECO:0000313" key="2">
    <source>
        <dbReference type="EMBL" id="MEO3955325.1"/>
    </source>
</evidence>
<gene>
    <name evidence="2" type="ORF">ABH309_12700</name>
</gene>
<accession>A0ABV0H5F2</accession>
<evidence type="ECO:0000313" key="3">
    <source>
        <dbReference type="Proteomes" id="UP001438292"/>
    </source>
</evidence>
<reference evidence="2 3" key="1">
    <citation type="submission" date="2024-05" db="EMBL/GenBank/DDBJ databases">
        <authorList>
            <person name="De Oliveira J.P."/>
            <person name="Noriler S.A."/>
            <person name="De Oliveira A.G."/>
            <person name="Sipoli D.S."/>
        </authorList>
    </citation>
    <scope>NUCLEOTIDE SEQUENCE [LARGE SCALE GENOMIC DNA]</scope>
    <source>
        <strain evidence="2 3">LABIM186</strain>
    </source>
</reference>
<comment type="caution">
    <text evidence="2">The sequence shown here is derived from an EMBL/GenBank/DDBJ whole genome shotgun (WGS) entry which is preliminary data.</text>
</comment>
<organism evidence="2 3">
    <name type="scientific">Chromobacterium piscinae</name>
    <dbReference type="NCBI Taxonomy" id="686831"/>
    <lineage>
        <taxon>Bacteria</taxon>
        <taxon>Pseudomonadati</taxon>
        <taxon>Pseudomonadota</taxon>
        <taxon>Betaproteobacteria</taxon>
        <taxon>Neisseriales</taxon>
        <taxon>Chromobacteriaceae</taxon>
        <taxon>Chromobacterium</taxon>
    </lineage>
</organism>
<protein>
    <submittedName>
        <fullName evidence="2">Uncharacterized protein</fullName>
    </submittedName>
</protein>
<keyword evidence="3" id="KW-1185">Reference proteome</keyword>
<feature type="transmembrane region" description="Helical" evidence="1">
    <location>
        <begin position="21"/>
        <end position="43"/>
    </location>
</feature>